<dbReference type="InterPro" id="IPR048020">
    <property type="entry name" value="Transpos_IS3"/>
</dbReference>
<dbReference type="Gene3D" id="3.30.420.10">
    <property type="entry name" value="Ribonuclease H-like superfamily/Ribonuclease H"/>
    <property type="match status" value="1"/>
</dbReference>
<dbReference type="InterPro" id="IPR001584">
    <property type="entry name" value="Integrase_cat-core"/>
</dbReference>
<accession>A0A081PLM1</accession>
<evidence type="ECO:0000313" key="4">
    <source>
        <dbReference type="Proteomes" id="UP000028007"/>
    </source>
</evidence>
<dbReference type="EMBL" id="JNFF01000011">
    <property type="protein sequence ID" value="KEQ31594.1"/>
    <property type="molecule type" value="Genomic_DNA"/>
</dbReference>
<dbReference type="AlphaFoldDB" id="A0A081PLM1"/>
<organism evidence="3 4">
    <name type="scientific">Pedobacter antarcticus 4BY</name>
    <dbReference type="NCBI Taxonomy" id="1358423"/>
    <lineage>
        <taxon>Bacteria</taxon>
        <taxon>Pseudomonadati</taxon>
        <taxon>Bacteroidota</taxon>
        <taxon>Sphingobacteriia</taxon>
        <taxon>Sphingobacteriales</taxon>
        <taxon>Sphingobacteriaceae</taxon>
        <taxon>Pedobacter</taxon>
    </lineage>
</organism>
<proteinExistence type="predicted"/>
<reference evidence="3 4" key="1">
    <citation type="journal article" date="1992" name="Int. J. Syst. Bacteriol.">
        <title>Sphingobacterium antarcticus sp. nov. a Psychrotrophic Bacterium from the Soils of Schirmacher Oasis, Antarctica.</title>
        <authorList>
            <person name="Shivaji S."/>
            <person name="Ray M.K."/>
            <person name="Rao N.S."/>
            <person name="Saiserr L."/>
            <person name="Jagannadham M.V."/>
            <person name="Kumar G.S."/>
            <person name="Reddy G."/>
            <person name="Bhargava P.M."/>
        </authorList>
    </citation>
    <scope>NUCLEOTIDE SEQUENCE [LARGE SCALE GENOMIC DNA]</scope>
    <source>
        <strain evidence="3 4">4BY</strain>
    </source>
</reference>
<evidence type="ECO:0000259" key="2">
    <source>
        <dbReference type="Pfam" id="PF00665"/>
    </source>
</evidence>
<dbReference type="Proteomes" id="UP000028007">
    <property type="component" value="Unassembled WGS sequence"/>
</dbReference>
<dbReference type="eggNOG" id="COG2801">
    <property type="taxonomic scope" value="Bacteria"/>
</dbReference>
<feature type="domain" description="Integrase catalytic" evidence="2">
    <location>
        <begin position="87"/>
        <end position="184"/>
    </location>
</feature>
<feature type="compositionally biased region" description="Polar residues" evidence="1">
    <location>
        <begin position="250"/>
        <end position="270"/>
    </location>
</feature>
<evidence type="ECO:0000256" key="1">
    <source>
        <dbReference type="SAM" id="MobiDB-lite"/>
    </source>
</evidence>
<gene>
    <name evidence="3" type="ORF">N180_21060</name>
</gene>
<evidence type="ECO:0000313" key="3">
    <source>
        <dbReference type="EMBL" id="KEQ31594.1"/>
    </source>
</evidence>
<dbReference type="PANTHER" id="PTHR46889">
    <property type="entry name" value="TRANSPOSASE INSF FOR INSERTION SEQUENCE IS3B-RELATED"/>
    <property type="match status" value="1"/>
</dbReference>
<dbReference type="Pfam" id="PF00665">
    <property type="entry name" value="rve"/>
    <property type="match status" value="1"/>
</dbReference>
<protein>
    <recommendedName>
        <fullName evidence="2">Integrase catalytic domain-containing protein</fullName>
    </recommendedName>
</protein>
<dbReference type="GO" id="GO:0003676">
    <property type="term" value="F:nucleic acid binding"/>
    <property type="evidence" value="ECO:0007669"/>
    <property type="project" value="InterPro"/>
</dbReference>
<dbReference type="NCBIfam" id="NF033516">
    <property type="entry name" value="transpos_IS3"/>
    <property type="match status" value="1"/>
</dbReference>
<dbReference type="PANTHER" id="PTHR46889:SF5">
    <property type="entry name" value="INTEGRASE PROTEIN"/>
    <property type="match status" value="1"/>
</dbReference>
<dbReference type="InterPro" id="IPR036397">
    <property type="entry name" value="RNaseH_sf"/>
</dbReference>
<dbReference type="GO" id="GO:0015074">
    <property type="term" value="P:DNA integration"/>
    <property type="evidence" value="ECO:0007669"/>
    <property type="project" value="InterPro"/>
</dbReference>
<dbReference type="SUPFAM" id="SSF53098">
    <property type="entry name" value="Ribonuclease H-like"/>
    <property type="match status" value="1"/>
</dbReference>
<keyword evidence="4" id="KW-1185">Reference proteome</keyword>
<dbReference type="InterPro" id="IPR050900">
    <property type="entry name" value="Transposase_IS3/IS150/IS904"/>
</dbReference>
<feature type="region of interest" description="Disordered" evidence="1">
    <location>
        <begin position="248"/>
        <end position="270"/>
    </location>
</feature>
<comment type="caution">
    <text evidence="3">The sequence shown here is derived from an EMBL/GenBank/DDBJ whole genome shotgun (WGS) entry which is preliminary data.</text>
</comment>
<sequence>MKQALILEKVCRIRADLPKLGTLKLLHQLREELHSQQLIIGRDCLFSLLRENHLLIKNRRRAIKTTNSAHRFKIWPDLVNRRSSSMAEEIWVSDITYIRCKAGFAYLSLVTDAYSRKIVGYNLSPNLKADSCLAALKMAINRRLYPKRPLIHHSDRGIQYCCDAYIQFLQAQRIQISMTQSGSPYDNAIAERINGILKTEFGLHETFGSFEQAKKQVESAISKYNYLRPHFSCGLKTPQYKHAYVEPRTPKQNQDYLNHSQVNSGIPVTE</sequence>
<name>A0A081PLM1_9SPHI</name>
<dbReference type="InterPro" id="IPR012337">
    <property type="entry name" value="RNaseH-like_sf"/>
</dbReference>